<dbReference type="SUPFAM" id="SSF51905">
    <property type="entry name" value="FAD/NAD(P)-binding domain"/>
    <property type="match status" value="1"/>
</dbReference>
<keyword evidence="3" id="KW-0732">Signal</keyword>
<keyword evidence="1" id="KW-0560">Oxidoreductase</keyword>
<accession>A0ABT1JS01</accession>
<evidence type="ECO:0000256" key="3">
    <source>
        <dbReference type="SAM" id="SignalP"/>
    </source>
</evidence>
<keyword evidence="5" id="KW-1185">Reference proteome</keyword>
<evidence type="ECO:0000313" key="5">
    <source>
        <dbReference type="Proteomes" id="UP001320766"/>
    </source>
</evidence>
<feature type="chain" id="PRO_5046663885" evidence="3">
    <location>
        <begin position="21"/>
        <end position="74"/>
    </location>
</feature>
<feature type="signal peptide" evidence="3">
    <location>
        <begin position="1"/>
        <end position="20"/>
    </location>
</feature>
<protein>
    <submittedName>
        <fullName evidence="4">2-polyprenyl-6-methoxyphenol hydroxylase-like FAD-dependent oxidoreductase</fullName>
    </submittedName>
</protein>
<sequence>MSKVKTALVIGSGIAGPVTALALAKAGIQATVYEAHPQAADGVGAILSLAPNGLDALQVIEADKVVQALGPVRS</sequence>
<proteinExistence type="predicted"/>
<dbReference type="PANTHER" id="PTHR13789">
    <property type="entry name" value="MONOOXYGENASE"/>
    <property type="match status" value="1"/>
</dbReference>
<comment type="caution">
    <text evidence="4">The sequence shown here is derived from an EMBL/GenBank/DDBJ whole genome shotgun (WGS) entry which is preliminary data.</text>
</comment>
<dbReference type="InterPro" id="IPR036188">
    <property type="entry name" value="FAD/NAD-bd_sf"/>
</dbReference>
<evidence type="ECO:0000313" key="4">
    <source>
        <dbReference type="EMBL" id="MCP2344521.1"/>
    </source>
</evidence>
<dbReference type="InterPro" id="IPR050493">
    <property type="entry name" value="FAD-dep_Monooxygenase_BioMet"/>
</dbReference>
<dbReference type="Proteomes" id="UP001320766">
    <property type="component" value="Unassembled WGS sequence"/>
</dbReference>
<dbReference type="PANTHER" id="PTHR13789:SF309">
    <property type="entry name" value="PUTATIVE (AFU_ORTHOLOGUE AFUA_6G14510)-RELATED"/>
    <property type="match status" value="1"/>
</dbReference>
<gene>
    <name evidence="4" type="ORF">HD595_000643</name>
</gene>
<organism evidence="4 5">
    <name type="scientific">Nonomuraea roseoviolacea subsp. carminata</name>
    <dbReference type="NCBI Taxonomy" id="160689"/>
    <lineage>
        <taxon>Bacteria</taxon>
        <taxon>Bacillati</taxon>
        <taxon>Actinomycetota</taxon>
        <taxon>Actinomycetes</taxon>
        <taxon>Streptosporangiales</taxon>
        <taxon>Streptosporangiaceae</taxon>
        <taxon>Nonomuraea</taxon>
    </lineage>
</organism>
<dbReference type="Pfam" id="PF13450">
    <property type="entry name" value="NAD_binding_8"/>
    <property type="match status" value="1"/>
</dbReference>
<keyword evidence="2" id="KW-0503">Monooxygenase</keyword>
<dbReference type="Gene3D" id="3.50.50.60">
    <property type="entry name" value="FAD/NAD(P)-binding domain"/>
    <property type="match status" value="1"/>
</dbReference>
<name>A0ABT1JS01_9ACTN</name>
<evidence type="ECO:0000256" key="2">
    <source>
        <dbReference type="ARBA" id="ARBA00023033"/>
    </source>
</evidence>
<reference evidence="4 5" key="1">
    <citation type="submission" date="2022-06" db="EMBL/GenBank/DDBJ databases">
        <title>Sequencing the genomes of 1000 actinobacteria strains.</title>
        <authorList>
            <person name="Klenk H.-P."/>
        </authorList>
    </citation>
    <scope>NUCLEOTIDE SEQUENCE [LARGE SCALE GENOMIC DNA]</scope>
    <source>
        <strain evidence="4 5">DSM 44170</strain>
    </source>
</reference>
<dbReference type="EMBL" id="JAMZEC010000001">
    <property type="protein sequence ID" value="MCP2344521.1"/>
    <property type="molecule type" value="Genomic_DNA"/>
</dbReference>
<evidence type="ECO:0000256" key="1">
    <source>
        <dbReference type="ARBA" id="ARBA00023002"/>
    </source>
</evidence>
<dbReference type="RefSeq" id="WP_253765476.1">
    <property type="nucleotide sequence ID" value="NZ_BAAAVE010000035.1"/>
</dbReference>